<dbReference type="RefSeq" id="WP_137410374.1">
    <property type="nucleotide sequence ID" value="NZ_CP109968.1"/>
</dbReference>
<sequence length="250" mass="27283">MRTPVAEQIFGHNKAPVEQVLTTDFADLAKEVAEAAAKIRKHPTKIKNDTSFAAVGQIAIDARKLAQRVEDIRKGETSPLLEAQRSIKAHFDALAATLDDAVKPLKEAADNYTREKAAAERRRREEEAKALREKEESERDKAASLSGAAAAKAEGRAEALAAQAEQAEAAGHRSVSDTVRTKVAGGGVATASTKWDFSIEDYDAIDLNKLRHLISREAVETAIRSLVRTQKQHASLPGVKFFQDTRASFR</sequence>
<proteinExistence type="predicted"/>
<accession>A0A4Z1QZ70</accession>
<dbReference type="KEGG" id="asal:CFBP5507_06235"/>
<reference evidence="1" key="1">
    <citation type="submission" date="2022-10" db="EMBL/GenBank/DDBJ databases">
        <title>Complete genome sequence of Agrobacterium salinitolerans CFBP5507.</title>
        <authorList>
            <person name="Tchabashvili S."/>
            <person name="Yen H.-C."/>
            <person name="Haryono M."/>
            <person name="Lin Y.-C."/>
            <person name="Lai E.-M."/>
            <person name="Kuo C.-H."/>
        </authorList>
    </citation>
    <scope>NUCLEOTIDE SEQUENCE</scope>
    <source>
        <strain evidence="1">CFBP5507</strain>
    </source>
</reference>
<dbReference type="EMBL" id="CP109968">
    <property type="protein sequence ID" value="UYZ08598.1"/>
    <property type="molecule type" value="Genomic_DNA"/>
</dbReference>
<name>A0A4Z1QZ70_9HYPH</name>
<organism evidence="1 2">
    <name type="scientific">Agrobacterium salinitolerans</name>
    <dbReference type="NCBI Taxonomy" id="1183413"/>
    <lineage>
        <taxon>Bacteria</taxon>
        <taxon>Pseudomonadati</taxon>
        <taxon>Pseudomonadota</taxon>
        <taxon>Alphaproteobacteria</taxon>
        <taxon>Hyphomicrobiales</taxon>
        <taxon>Rhizobiaceae</taxon>
        <taxon>Rhizobium/Agrobacterium group</taxon>
        <taxon>Agrobacterium</taxon>
    </lineage>
</organism>
<dbReference type="OrthoDB" id="8114479at2"/>
<dbReference type="Proteomes" id="UP000298735">
    <property type="component" value="Chromosome Circular"/>
</dbReference>
<evidence type="ECO:0000313" key="2">
    <source>
        <dbReference type="Proteomes" id="UP000298735"/>
    </source>
</evidence>
<gene>
    <name evidence="1" type="ORF">CFBP5507_06235</name>
</gene>
<protein>
    <submittedName>
        <fullName evidence="1">Uncharacterized protein</fullName>
    </submittedName>
</protein>
<evidence type="ECO:0000313" key="1">
    <source>
        <dbReference type="EMBL" id="UYZ08598.1"/>
    </source>
</evidence>
<dbReference type="AlphaFoldDB" id="A0A4Z1QZ70"/>